<dbReference type="SUPFAM" id="SSF118196">
    <property type="entry name" value="YaeB-like"/>
    <property type="match status" value="1"/>
</dbReference>
<evidence type="ECO:0000313" key="4">
    <source>
        <dbReference type="EMBL" id="MBC5737076.1"/>
    </source>
</evidence>
<dbReference type="InterPro" id="IPR040372">
    <property type="entry name" value="YaeB-like"/>
</dbReference>
<sequence>MQTLSIRPIGAIRIGEEGPYVELEPPYLPALKGLEYYSHVHILWWFSRRDNPADRGVTQVHPAHGAAPGPMGVFASRSPCRPNPIALSTAEITFVDAGRGRIGLDWTDAEDGTPVVDIKPYSPGLDRVEDCREPAWHGDWPGSYEASRAAGNKY</sequence>
<dbReference type="PROSITE" id="PS01318">
    <property type="entry name" value="TSAA_1"/>
    <property type="match status" value="1"/>
</dbReference>
<proteinExistence type="inferred from homology"/>
<dbReference type="Proteomes" id="UP000607645">
    <property type="component" value="Unassembled WGS sequence"/>
</dbReference>
<dbReference type="Gene3D" id="2.40.30.70">
    <property type="entry name" value="YaeB-like"/>
    <property type="match status" value="1"/>
</dbReference>
<dbReference type="RefSeq" id="WP_186919028.1">
    <property type="nucleotide sequence ID" value="NZ_JACOPQ010000005.1"/>
</dbReference>
<keyword evidence="5" id="KW-1185">Reference proteome</keyword>
<dbReference type="NCBIfam" id="TIGR00104">
    <property type="entry name" value="tRNA_TsaA"/>
    <property type="match status" value="1"/>
</dbReference>
<dbReference type="InterPro" id="IPR023370">
    <property type="entry name" value="TrmO-like_N"/>
</dbReference>
<dbReference type="EMBL" id="JACOPQ010000005">
    <property type="protein sequence ID" value="MBC5737076.1"/>
    <property type="molecule type" value="Genomic_DNA"/>
</dbReference>
<dbReference type="PROSITE" id="PS51668">
    <property type="entry name" value="TSAA_2"/>
    <property type="match status" value="1"/>
</dbReference>
<reference evidence="4" key="1">
    <citation type="submission" date="2020-08" db="EMBL/GenBank/DDBJ databases">
        <title>Genome public.</title>
        <authorList>
            <person name="Liu C."/>
            <person name="Sun Q."/>
        </authorList>
    </citation>
    <scope>NUCLEOTIDE SEQUENCE</scope>
    <source>
        <strain evidence="4">NSJ-52</strain>
    </source>
</reference>
<dbReference type="PANTHER" id="PTHR12818:SF0">
    <property type="entry name" value="TRNA (ADENINE(37)-N6)-METHYLTRANSFERASE"/>
    <property type="match status" value="1"/>
</dbReference>
<evidence type="ECO:0000313" key="5">
    <source>
        <dbReference type="Proteomes" id="UP000607645"/>
    </source>
</evidence>
<gene>
    <name evidence="4" type="primary">tsaA</name>
    <name evidence="4" type="ORF">H8S62_08625</name>
</gene>
<dbReference type="Pfam" id="PF01980">
    <property type="entry name" value="TrmO_N"/>
    <property type="match status" value="1"/>
</dbReference>
<comment type="similarity">
    <text evidence="2">Belongs to the tRNA methyltransferase O family.</text>
</comment>
<dbReference type="CDD" id="cd09281">
    <property type="entry name" value="UPF0066"/>
    <property type="match status" value="1"/>
</dbReference>
<dbReference type="InterPro" id="IPR036413">
    <property type="entry name" value="YaeB-like_sf"/>
</dbReference>
<protein>
    <submittedName>
        <fullName evidence="4">tRNA (N6-threonylcarbamoyladenosine(37)-N6)-methyltransferase TrmO</fullName>
    </submittedName>
</protein>
<feature type="domain" description="TsaA-like" evidence="3">
    <location>
        <begin position="6"/>
        <end position="130"/>
    </location>
</feature>
<evidence type="ECO:0000256" key="1">
    <source>
        <dbReference type="ARBA" id="ARBA00022691"/>
    </source>
</evidence>
<evidence type="ECO:0000259" key="3">
    <source>
        <dbReference type="PROSITE" id="PS51668"/>
    </source>
</evidence>
<dbReference type="PANTHER" id="PTHR12818">
    <property type="entry name" value="TRNA (ADENINE(37)-N6)-METHYLTRANSFERASE"/>
    <property type="match status" value="1"/>
</dbReference>
<dbReference type="AlphaFoldDB" id="A0A8J6MCP4"/>
<comment type="caution">
    <text evidence="4">The sequence shown here is derived from an EMBL/GenBank/DDBJ whole genome shotgun (WGS) entry which is preliminary data.</text>
</comment>
<keyword evidence="1" id="KW-0949">S-adenosyl-L-methionine</keyword>
<name>A0A8J6MCP4_9FIRM</name>
<accession>A0A8J6MCP4</accession>
<evidence type="ECO:0000256" key="2">
    <source>
        <dbReference type="ARBA" id="ARBA00033753"/>
    </source>
</evidence>
<organism evidence="4 5">
    <name type="scientific">Lawsonibacter faecis</name>
    <dbReference type="NCBI Taxonomy" id="2763052"/>
    <lineage>
        <taxon>Bacteria</taxon>
        <taxon>Bacillati</taxon>
        <taxon>Bacillota</taxon>
        <taxon>Clostridia</taxon>
        <taxon>Eubacteriales</taxon>
        <taxon>Oscillospiraceae</taxon>
        <taxon>Lawsonibacter</taxon>
    </lineage>
</organism>
<dbReference type="InterPro" id="IPR023368">
    <property type="entry name" value="UPF0066_cons_site"/>
</dbReference>
<dbReference type="InterPro" id="IPR036414">
    <property type="entry name" value="YaeB_N_sf"/>
</dbReference>